<evidence type="ECO:0000313" key="3">
    <source>
        <dbReference type="EMBL" id="ETO09354.1"/>
    </source>
</evidence>
<dbReference type="GO" id="GO:0006412">
    <property type="term" value="P:translation"/>
    <property type="evidence" value="ECO:0007669"/>
    <property type="project" value="InterPro"/>
</dbReference>
<keyword evidence="1" id="KW-0689">Ribosomal protein</keyword>
<gene>
    <name evidence="3" type="ORF">RFI_28023</name>
</gene>
<dbReference type="Proteomes" id="UP000023152">
    <property type="component" value="Unassembled WGS sequence"/>
</dbReference>
<dbReference type="GO" id="GO:0005840">
    <property type="term" value="C:ribosome"/>
    <property type="evidence" value="ECO:0007669"/>
    <property type="project" value="UniProtKB-KW"/>
</dbReference>
<evidence type="ECO:0000313" key="4">
    <source>
        <dbReference type="Proteomes" id="UP000023152"/>
    </source>
</evidence>
<dbReference type="GO" id="GO:1990904">
    <property type="term" value="C:ribonucleoprotein complex"/>
    <property type="evidence" value="ECO:0007669"/>
    <property type="project" value="UniProtKB-KW"/>
</dbReference>
<organism evidence="3 4">
    <name type="scientific">Reticulomyxa filosa</name>
    <dbReference type="NCBI Taxonomy" id="46433"/>
    <lineage>
        <taxon>Eukaryota</taxon>
        <taxon>Sar</taxon>
        <taxon>Rhizaria</taxon>
        <taxon>Retaria</taxon>
        <taxon>Foraminifera</taxon>
        <taxon>Monothalamids</taxon>
        <taxon>Reticulomyxidae</taxon>
        <taxon>Reticulomyxa</taxon>
    </lineage>
</organism>
<dbReference type="Gene3D" id="3.30.420.80">
    <property type="entry name" value="Ribosomal protein S11"/>
    <property type="match status" value="1"/>
</dbReference>
<dbReference type="InterPro" id="IPR036967">
    <property type="entry name" value="Ribosomal_uS11_sf"/>
</dbReference>
<protein>
    <submittedName>
        <fullName evidence="3">Uncharacterized protein</fullName>
    </submittedName>
</protein>
<name>X6M602_RETFI</name>
<keyword evidence="4" id="KW-1185">Reference proteome</keyword>
<evidence type="ECO:0000256" key="1">
    <source>
        <dbReference type="ARBA" id="ARBA00022980"/>
    </source>
</evidence>
<reference evidence="3 4" key="1">
    <citation type="journal article" date="2013" name="Curr. Biol.">
        <title>The Genome of the Foraminiferan Reticulomyxa filosa.</title>
        <authorList>
            <person name="Glockner G."/>
            <person name="Hulsmann N."/>
            <person name="Schleicher M."/>
            <person name="Noegel A.A."/>
            <person name="Eichinger L."/>
            <person name="Gallinger C."/>
            <person name="Pawlowski J."/>
            <person name="Sierra R."/>
            <person name="Euteneuer U."/>
            <person name="Pillet L."/>
            <person name="Moustafa A."/>
            <person name="Platzer M."/>
            <person name="Groth M."/>
            <person name="Szafranski K."/>
            <person name="Schliwa M."/>
        </authorList>
    </citation>
    <scope>NUCLEOTIDE SEQUENCE [LARGE SCALE GENOMIC DNA]</scope>
</reference>
<dbReference type="GO" id="GO:0003735">
    <property type="term" value="F:structural constituent of ribosome"/>
    <property type="evidence" value="ECO:0007669"/>
    <property type="project" value="InterPro"/>
</dbReference>
<dbReference type="EMBL" id="ASPP01024118">
    <property type="protein sequence ID" value="ETO09354.1"/>
    <property type="molecule type" value="Genomic_DNA"/>
</dbReference>
<comment type="caution">
    <text evidence="3">The sequence shown here is derived from an EMBL/GenBank/DDBJ whole genome shotgun (WGS) entry which is preliminary data.</text>
</comment>
<sequence length="222" mass="26233">MKILLLIGKILTQTQLKEKKRRAMAVNNLFSRNRIFANTLALKKTENVAPVTNTKHSITTSVAQYINEEIINNLRKDEQFAHAIERRRDWMNYPIFSILFTKFNTFIKLSRFDQEIFKTNTKDFNEFKIRHNLGGKTDRSSWLTRRDNEEMAQDMIESAIKYLKDEKVEYVHLQVKGFSTARNRCLEIVFENLKVMQFADTTSVMWGPGLRRRHAPCLKRVK</sequence>
<dbReference type="AlphaFoldDB" id="X6M602"/>
<keyword evidence="2" id="KW-0687">Ribonucleoprotein</keyword>
<evidence type="ECO:0000256" key="2">
    <source>
        <dbReference type="ARBA" id="ARBA00023274"/>
    </source>
</evidence>
<proteinExistence type="predicted"/>
<accession>X6M602</accession>